<dbReference type="Proteomes" id="UP000608513">
    <property type="component" value="Unassembled WGS sequence"/>
</dbReference>
<evidence type="ECO:0000256" key="2">
    <source>
        <dbReference type="SAM" id="Phobius"/>
    </source>
</evidence>
<evidence type="ECO:0000313" key="3">
    <source>
        <dbReference type="EMBL" id="MBC5783075.1"/>
    </source>
</evidence>
<keyword evidence="2" id="KW-1133">Transmembrane helix</keyword>
<gene>
    <name evidence="3" type="ORF">H8N03_08985</name>
</gene>
<organism evidence="3 4">
    <name type="scientific">Ramlibacter cellulosilyticus</name>
    <dbReference type="NCBI Taxonomy" id="2764187"/>
    <lineage>
        <taxon>Bacteria</taxon>
        <taxon>Pseudomonadati</taxon>
        <taxon>Pseudomonadota</taxon>
        <taxon>Betaproteobacteria</taxon>
        <taxon>Burkholderiales</taxon>
        <taxon>Comamonadaceae</taxon>
        <taxon>Ramlibacter</taxon>
    </lineage>
</organism>
<name>A0A923MQ00_9BURK</name>
<accession>A0A923MQ00</accession>
<evidence type="ECO:0000313" key="4">
    <source>
        <dbReference type="Proteomes" id="UP000608513"/>
    </source>
</evidence>
<evidence type="ECO:0000256" key="1">
    <source>
        <dbReference type="SAM" id="MobiDB-lite"/>
    </source>
</evidence>
<feature type="compositionally biased region" description="Basic and acidic residues" evidence="1">
    <location>
        <begin position="59"/>
        <end position="70"/>
    </location>
</feature>
<dbReference type="InterPro" id="IPR031044">
    <property type="entry name" value="Small_Trp_rich"/>
</dbReference>
<dbReference type="AlphaFoldDB" id="A0A923MQ00"/>
<keyword evidence="2" id="KW-0472">Membrane</keyword>
<sequence>MYLLGLGIVLLAMKYLEIGPVAAWDWWVVLVPFGLAALWWAWADYSGYTKRKAVERENARKKARLEKQREQLGLGTRKGRR</sequence>
<comment type="caution">
    <text evidence="3">The sequence shown here is derived from an EMBL/GenBank/DDBJ whole genome shotgun (WGS) entry which is preliminary data.</text>
</comment>
<feature type="region of interest" description="Disordered" evidence="1">
    <location>
        <begin position="59"/>
        <end position="81"/>
    </location>
</feature>
<protein>
    <submittedName>
        <fullName evidence="3">TIGR04438 family Trp-rich protein</fullName>
    </submittedName>
</protein>
<proteinExistence type="predicted"/>
<dbReference type="RefSeq" id="WP_187075830.1">
    <property type="nucleotide sequence ID" value="NZ_JACORT010000003.1"/>
</dbReference>
<reference evidence="3" key="1">
    <citation type="submission" date="2020-08" db="EMBL/GenBank/DDBJ databases">
        <title>Ramlibacter sp. USB13 16S ribosomal RNA gene genome sequencing and assembly.</title>
        <authorList>
            <person name="Kang M."/>
        </authorList>
    </citation>
    <scope>NUCLEOTIDE SEQUENCE</scope>
    <source>
        <strain evidence="3">USB13</strain>
    </source>
</reference>
<dbReference type="EMBL" id="JACORT010000003">
    <property type="protein sequence ID" value="MBC5783075.1"/>
    <property type="molecule type" value="Genomic_DNA"/>
</dbReference>
<dbReference type="NCBIfam" id="TIGR04438">
    <property type="entry name" value="small_Trp_rich"/>
    <property type="match status" value="1"/>
</dbReference>
<keyword evidence="2" id="KW-0812">Transmembrane</keyword>
<feature type="transmembrane region" description="Helical" evidence="2">
    <location>
        <begin position="26"/>
        <end position="43"/>
    </location>
</feature>
<keyword evidence="4" id="KW-1185">Reference proteome</keyword>